<dbReference type="Gene3D" id="2.30.42.10">
    <property type="match status" value="1"/>
</dbReference>
<dbReference type="Gene3D" id="2.40.10.120">
    <property type="match status" value="1"/>
</dbReference>
<accession>A0ABN9SJR6</accession>
<organism evidence="2 3">
    <name type="scientific">Prorocentrum cordatum</name>
    <dbReference type="NCBI Taxonomy" id="2364126"/>
    <lineage>
        <taxon>Eukaryota</taxon>
        <taxon>Sar</taxon>
        <taxon>Alveolata</taxon>
        <taxon>Dinophyceae</taxon>
        <taxon>Prorocentrales</taxon>
        <taxon>Prorocentraceae</taxon>
        <taxon>Prorocentrum</taxon>
    </lineage>
</organism>
<keyword evidence="3" id="KW-1185">Reference proteome</keyword>
<evidence type="ECO:0000313" key="3">
    <source>
        <dbReference type="Proteomes" id="UP001189429"/>
    </source>
</evidence>
<gene>
    <name evidence="2" type="ORF">PCOR1329_LOCUS30176</name>
</gene>
<dbReference type="InterPro" id="IPR009003">
    <property type="entry name" value="Peptidase_S1_PA"/>
</dbReference>
<dbReference type="Pfam" id="PF13365">
    <property type="entry name" value="Trypsin_2"/>
    <property type="match status" value="1"/>
</dbReference>
<dbReference type="PANTHER" id="PTHR46366:SF1">
    <property type="entry name" value="PDZ DOMAIN-CONTAINING PROTEIN C1685.05"/>
    <property type="match status" value="1"/>
</dbReference>
<dbReference type="EMBL" id="CAUYUJ010011536">
    <property type="protein sequence ID" value="CAK0831972.1"/>
    <property type="molecule type" value="Genomic_DNA"/>
</dbReference>
<proteinExistence type="predicted"/>
<protein>
    <recommendedName>
        <fullName evidence="4">Pro-apoptotic serine protease nma111</fullName>
    </recommendedName>
</protein>
<sequence>MTPNGKDRRRKEAVVKMQRHWSAFRAWCLDRYARSWTPRDVEGLQPDPPTAAPSAADALDAALGAAPVAKRLRMAKLTGPAAALERSLCAVTFRTVPNFDTDVVVEPDEEENDVLCRRGTGIVIDAKGGAVLTDRASVPQPLGDIEVSMGDVSRAATVTYVHPQHSLVLLRLDGYPAEDAEPFGVDAIFEDKRLEAGDEVDFVGINARGQRFASKTTVQDVRLGEFPQHSPPRWREHNLEAVYLAGDAPGTSSGVICDGEGKVHGLCTVSVSVDDNRAARTSYCVPTYALLHILEWTRGAMSTMCAAPSLGLELRAMELQRLRRLPARTRPTAEWLARLAAIGETALQVAGVEAPKCATGATASAISENDILVAIDGEVVSTAQGAQARLQEALATFQAKGKEGSATVKVTVLTKGKPRQVERELELPGSDGARRLMCWHGLVLQDTPRSVRLMTAAPSGVYISRTMLGSPAEAGGIEGDFVIAVDGAPTPTLDALLELDRREPVLSNPTPSRACGGDRRHLRLETVDLAGRHNVASLEPDAVFWPTSELVQGAQGGAWSYSEPSRGPARRAAP</sequence>
<feature type="region of interest" description="Disordered" evidence="1">
    <location>
        <begin position="555"/>
        <end position="574"/>
    </location>
</feature>
<dbReference type="SUPFAM" id="SSF50494">
    <property type="entry name" value="Trypsin-like serine proteases"/>
    <property type="match status" value="1"/>
</dbReference>
<name>A0ABN9SJR6_9DINO</name>
<reference evidence="2" key="1">
    <citation type="submission" date="2023-10" db="EMBL/GenBank/DDBJ databases">
        <authorList>
            <person name="Chen Y."/>
            <person name="Shah S."/>
            <person name="Dougan E. K."/>
            <person name="Thang M."/>
            <person name="Chan C."/>
        </authorList>
    </citation>
    <scope>NUCLEOTIDE SEQUENCE [LARGE SCALE GENOMIC DNA]</scope>
</reference>
<dbReference type="PANTHER" id="PTHR46366">
    <property type="entry name" value="PRO-APOPTOTIC SERINE PROTEASE NMA111"/>
    <property type="match status" value="1"/>
</dbReference>
<dbReference type="InterPro" id="IPR036034">
    <property type="entry name" value="PDZ_sf"/>
</dbReference>
<evidence type="ECO:0000256" key="1">
    <source>
        <dbReference type="SAM" id="MobiDB-lite"/>
    </source>
</evidence>
<comment type="caution">
    <text evidence="2">The sequence shown here is derived from an EMBL/GenBank/DDBJ whole genome shotgun (WGS) entry which is preliminary data.</text>
</comment>
<dbReference type="SUPFAM" id="SSF50156">
    <property type="entry name" value="PDZ domain-like"/>
    <property type="match status" value="1"/>
</dbReference>
<evidence type="ECO:0008006" key="4">
    <source>
        <dbReference type="Google" id="ProtNLM"/>
    </source>
</evidence>
<dbReference type="Proteomes" id="UP001189429">
    <property type="component" value="Unassembled WGS sequence"/>
</dbReference>
<evidence type="ECO:0000313" key="2">
    <source>
        <dbReference type="EMBL" id="CAK0831972.1"/>
    </source>
</evidence>